<keyword evidence="1" id="KW-1185">Reference proteome</keyword>
<evidence type="ECO:0000313" key="1">
    <source>
        <dbReference type="Proteomes" id="UP000694844"/>
    </source>
</evidence>
<dbReference type="AlphaFoldDB" id="A0A8B8BZ95"/>
<protein>
    <submittedName>
        <fullName evidence="2">Uncharacterized protein LOC111114157</fullName>
    </submittedName>
</protein>
<dbReference type="GeneID" id="111114157"/>
<gene>
    <name evidence="2" type="primary">LOC111114157</name>
</gene>
<accession>A0A8B8BZ95</accession>
<sequence>MESQQKCCITPITTHNVWSSVILLPRVKKNWARNRFITRIIRFFPGRVRRAANLQYTAKVISKHRRDKSVVESVNHLKISSCLVNIRLTADGLFSTRKTSRQKLMVLNVRTTYSPGRILIHMQRDFVTATVGYHERVTETGQWIG</sequence>
<dbReference type="KEGG" id="cvn:111114157"/>
<dbReference type="RefSeq" id="XP_022308156.1">
    <property type="nucleotide sequence ID" value="XM_022452448.1"/>
</dbReference>
<evidence type="ECO:0000313" key="2">
    <source>
        <dbReference type="RefSeq" id="XP_022308156.1"/>
    </source>
</evidence>
<organism evidence="1 2">
    <name type="scientific">Crassostrea virginica</name>
    <name type="common">Eastern oyster</name>
    <dbReference type="NCBI Taxonomy" id="6565"/>
    <lineage>
        <taxon>Eukaryota</taxon>
        <taxon>Metazoa</taxon>
        <taxon>Spiralia</taxon>
        <taxon>Lophotrochozoa</taxon>
        <taxon>Mollusca</taxon>
        <taxon>Bivalvia</taxon>
        <taxon>Autobranchia</taxon>
        <taxon>Pteriomorphia</taxon>
        <taxon>Ostreida</taxon>
        <taxon>Ostreoidea</taxon>
        <taxon>Ostreidae</taxon>
        <taxon>Crassostrea</taxon>
    </lineage>
</organism>
<reference evidence="2" key="1">
    <citation type="submission" date="2025-08" db="UniProtKB">
        <authorList>
            <consortium name="RefSeq"/>
        </authorList>
    </citation>
    <scope>IDENTIFICATION</scope>
    <source>
        <tissue evidence="2">Whole sample</tissue>
    </source>
</reference>
<name>A0A8B8BZ95_CRAVI</name>
<dbReference type="Proteomes" id="UP000694844">
    <property type="component" value="Chromosome 9"/>
</dbReference>
<proteinExistence type="predicted"/>